<feature type="coiled-coil region" evidence="1">
    <location>
        <begin position="274"/>
        <end position="308"/>
    </location>
</feature>
<evidence type="ECO:0000256" key="2">
    <source>
        <dbReference type="SAM" id="MobiDB-lite"/>
    </source>
</evidence>
<keyword evidence="4" id="KW-1185">Reference proteome</keyword>
<evidence type="ECO:0000313" key="3">
    <source>
        <dbReference type="EMBL" id="CAG5087498.1"/>
    </source>
</evidence>
<dbReference type="PANTHER" id="PTHR31432:SF0">
    <property type="entry name" value="INTRAFLAGELLAR TRANSPORT PROTEIN 74 HOMOLOG"/>
    <property type="match status" value="1"/>
</dbReference>
<reference evidence="3 4" key="1">
    <citation type="submission" date="2021-04" db="EMBL/GenBank/DDBJ databases">
        <authorList>
            <person name="Bliznina A."/>
        </authorList>
    </citation>
    <scope>NUCLEOTIDE SEQUENCE [LARGE SCALE GENOMIC DNA]</scope>
</reference>
<feature type="coiled-coil region" evidence="1">
    <location>
        <begin position="91"/>
        <end position="219"/>
    </location>
</feature>
<organism evidence="3 4">
    <name type="scientific">Oikopleura dioica</name>
    <name type="common">Tunicate</name>
    <dbReference type="NCBI Taxonomy" id="34765"/>
    <lineage>
        <taxon>Eukaryota</taxon>
        <taxon>Metazoa</taxon>
        <taxon>Chordata</taxon>
        <taxon>Tunicata</taxon>
        <taxon>Appendicularia</taxon>
        <taxon>Copelata</taxon>
        <taxon>Oikopleuridae</taxon>
        <taxon>Oikopleura</taxon>
    </lineage>
</organism>
<proteinExistence type="predicted"/>
<feature type="region of interest" description="Disordered" evidence="2">
    <location>
        <begin position="1"/>
        <end position="42"/>
    </location>
</feature>
<keyword evidence="1" id="KW-0175">Coiled coil</keyword>
<dbReference type="EMBL" id="OU015568">
    <property type="protein sequence ID" value="CAG5087498.1"/>
    <property type="molecule type" value="Genomic_DNA"/>
</dbReference>
<sequence>MMRPPTGSRGYASGTGNAPRVENRPLTQHGLGGMKNPRTSHGVRQVQDRNYWLGLIGAKVSEVHSEIQNLHVEMGEQEEAAESYITYKTMASQTAAELAELQGKLQDANTVLEKHNQGQEVKDIELEIEDFDEQAEKDQEILSALFNERQSRENRLREMEAEIEKYMSQTQQMFQDMNETERETFLKQQKVYGKLTDGIQEIENEIEGTRNEIARLENDLSHDPRRKELITLYTEYAHLKSRRNEQEREELAQMTPEQEREKLIRQTKQDNQQLVLMEKQLSQADDRINRLTDELQNLENDLDESSLQRMKGLRKTEEKFKHFMSEFPQLKEAELARIGETEAIIQDHLNQTAAIQKATETIPGKASGFKDIQSTLKFKEKELMNNEGTVVNLDNDHRVLQSQLTKVEKLETKLLAEKERLYDEIQALEVDIKEFSDIDGLSEREREKETELEKLRSQLTDEILEIKQDNERLYDEINIYKEQLKNNDEQVLLENLERRWVNSQQNNFASKEFIAGRVIDCAGLQSRCRQHLREYNQIILERLKNTPAQPF</sequence>
<accession>A0ABN7S207</accession>
<dbReference type="Proteomes" id="UP001158576">
    <property type="component" value="Chromosome PAR"/>
</dbReference>
<evidence type="ECO:0000313" key="4">
    <source>
        <dbReference type="Proteomes" id="UP001158576"/>
    </source>
</evidence>
<protein>
    <submittedName>
        <fullName evidence="3">Oidioi.mRNA.OKI2018_I69.PAR.g11558.t1.cds</fullName>
    </submittedName>
</protein>
<feature type="coiled-coil region" evidence="1">
    <location>
        <begin position="400"/>
        <end position="490"/>
    </location>
</feature>
<dbReference type="PANTHER" id="PTHR31432">
    <property type="entry name" value="INTRAFLAGELLAR TRANSPORT PROTEIN 74 HOMOLOG"/>
    <property type="match status" value="1"/>
</dbReference>
<evidence type="ECO:0000256" key="1">
    <source>
        <dbReference type="SAM" id="Coils"/>
    </source>
</evidence>
<name>A0ABN7S207_OIKDI</name>
<gene>
    <name evidence="3" type="ORF">OKIOD_LOCUS3116</name>
</gene>
<dbReference type="InterPro" id="IPR029602">
    <property type="entry name" value="IFT74"/>
</dbReference>